<dbReference type="InterPro" id="IPR001611">
    <property type="entry name" value="Leu-rich_rpt"/>
</dbReference>
<dbReference type="PANTHER" id="PTHR47818">
    <property type="entry name" value="RNI-LIKE SUPERFAMILY PROTEIN"/>
    <property type="match status" value="1"/>
</dbReference>
<accession>A0A1Q3B7U6</accession>
<dbReference type="AlphaFoldDB" id="A0A1Q3B7U6"/>
<dbReference type="EMBL" id="BDDD01000328">
    <property type="protein sequence ID" value="GAV63852.1"/>
    <property type="molecule type" value="Genomic_DNA"/>
</dbReference>
<dbReference type="Proteomes" id="UP000187406">
    <property type="component" value="Unassembled WGS sequence"/>
</dbReference>
<dbReference type="PANTHER" id="PTHR47818:SF2">
    <property type="entry name" value="F-BOX DOMAIN-CONTAINING PROTEIN"/>
    <property type="match status" value="1"/>
</dbReference>
<name>A0A1Q3B7U6_CEPFO</name>
<dbReference type="Gene3D" id="3.80.10.10">
    <property type="entry name" value="Ribonuclease Inhibitor"/>
    <property type="match status" value="2"/>
</dbReference>
<evidence type="ECO:0000313" key="2">
    <source>
        <dbReference type="Proteomes" id="UP000187406"/>
    </source>
</evidence>
<dbReference type="InterPro" id="IPR032675">
    <property type="entry name" value="LRR_dom_sf"/>
</dbReference>
<dbReference type="OrthoDB" id="120976at2759"/>
<organism evidence="1 2">
    <name type="scientific">Cephalotus follicularis</name>
    <name type="common">Albany pitcher plant</name>
    <dbReference type="NCBI Taxonomy" id="3775"/>
    <lineage>
        <taxon>Eukaryota</taxon>
        <taxon>Viridiplantae</taxon>
        <taxon>Streptophyta</taxon>
        <taxon>Embryophyta</taxon>
        <taxon>Tracheophyta</taxon>
        <taxon>Spermatophyta</taxon>
        <taxon>Magnoliopsida</taxon>
        <taxon>eudicotyledons</taxon>
        <taxon>Gunneridae</taxon>
        <taxon>Pentapetalae</taxon>
        <taxon>rosids</taxon>
        <taxon>fabids</taxon>
        <taxon>Oxalidales</taxon>
        <taxon>Cephalotaceae</taxon>
        <taxon>Cephalotus</taxon>
    </lineage>
</organism>
<comment type="caution">
    <text evidence="1">The sequence shown here is derived from an EMBL/GenBank/DDBJ whole genome shotgun (WGS) entry which is preliminary data.</text>
</comment>
<protein>
    <submittedName>
        <fullName evidence="1">LRR_6 domain-containing protein</fullName>
    </submittedName>
</protein>
<evidence type="ECO:0000313" key="1">
    <source>
        <dbReference type="EMBL" id="GAV63852.1"/>
    </source>
</evidence>
<dbReference type="FunCoup" id="A0A1Q3B7U6">
    <property type="interactions" value="27"/>
</dbReference>
<dbReference type="InParanoid" id="A0A1Q3B7U6"/>
<sequence>MAKAPSLISLCMKAVKSELLRGDYILPAIYELPSHLFDALLAFLPPLALQKLQREMPLEKLNDYDESLHDYVNYGRKRKRNGNFNAAWKSLFESRWPLYVEQIKSDDWQQIYWETHLQNCLDEAAAVASLPSFNGSLGEIKISDNILLYIGLEGGMNHSNCDYSKLSYHCLQFGYHTRCLSLQNVLCVAESCQLLRNSKLQNLVLCWIRSKEHVDGLCKLLIQNSETLTSLQFIHCKLSSSFVNAICGSLHRKSMQTHGIQHFSVHTSSFLENDPVALPPQLVSFLSSGRSLCSLKFCDDHLDRNFARMVFGILLDTSSSLSILDLSENNIAGWLSNFNRKLFSGPQPALGIHNSLQSLRLLNLRGNDLRKEDADNLRFALLCVPNLENLDISDNPIQDDGIRSLIPYFVKASERCSPLGDLKLENCELSCNGVTQLLDALSTLKKPLNSLSVADNGLGSQVAAALGKFLGTSIRVLDMGGIGLGSSGFRNLQQGIIQKSRLVKINISKNRGGTETANFLSKLLSWAPELVAVDASYNLMPVESLTVICSALKVTKSHHLRCLDLTGNTWDNQPALSSMLAEFQYNGRPILILPSLPTSEIPYDDDP</sequence>
<dbReference type="SUPFAM" id="SSF52047">
    <property type="entry name" value="RNI-like"/>
    <property type="match status" value="1"/>
</dbReference>
<dbReference type="Pfam" id="PF13516">
    <property type="entry name" value="LRR_6"/>
    <property type="match status" value="2"/>
</dbReference>
<reference evidence="2" key="1">
    <citation type="submission" date="2016-04" db="EMBL/GenBank/DDBJ databases">
        <title>Cephalotus genome sequencing.</title>
        <authorList>
            <person name="Fukushima K."/>
            <person name="Hasebe M."/>
            <person name="Fang X."/>
        </authorList>
    </citation>
    <scope>NUCLEOTIDE SEQUENCE [LARGE SCALE GENOMIC DNA]</scope>
    <source>
        <strain evidence="2">cv. St1</strain>
    </source>
</reference>
<keyword evidence="2" id="KW-1185">Reference proteome</keyword>
<proteinExistence type="predicted"/>
<gene>
    <name evidence="1" type="ORF">CFOL_v3_07370</name>
</gene>